<dbReference type="AlphaFoldDB" id="A0A8H4B0T1"/>
<comment type="caution">
    <text evidence="1">The sequence shown here is derived from an EMBL/GenBank/DDBJ whole genome shotgun (WGS) entry which is preliminary data.</text>
</comment>
<keyword evidence="2" id="KW-1185">Reference proteome</keyword>
<organism evidence="1 2">
    <name type="scientific">Gigaspora margarita</name>
    <dbReference type="NCBI Taxonomy" id="4874"/>
    <lineage>
        <taxon>Eukaryota</taxon>
        <taxon>Fungi</taxon>
        <taxon>Fungi incertae sedis</taxon>
        <taxon>Mucoromycota</taxon>
        <taxon>Glomeromycotina</taxon>
        <taxon>Glomeromycetes</taxon>
        <taxon>Diversisporales</taxon>
        <taxon>Gigasporaceae</taxon>
        <taxon>Gigaspora</taxon>
    </lineage>
</organism>
<name>A0A8H4B0T1_GIGMA</name>
<dbReference type="EMBL" id="WTPW01000078">
    <property type="protein sequence ID" value="KAF0551174.1"/>
    <property type="molecule type" value="Genomic_DNA"/>
</dbReference>
<dbReference type="Proteomes" id="UP000439903">
    <property type="component" value="Unassembled WGS sequence"/>
</dbReference>
<reference evidence="1 2" key="1">
    <citation type="journal article" date="2019" name="Environ. Microbiol.">
        <title>At the nexus of three kingdoms: the genome of the mycorrhizal fungus Gigaspora margarita provides insights into plant, endobacterial and fungal interactions.</title>
        <authorList>
            <person name="Venice F."/>
            <person name="Ghignone S."/>
            <person name="Salvioli di Fossalunga A."/>
            <person name="Amselem J."/>
            <person name="Novero M."/>
            <person name="Xianan X."/>
            <person name="Sedzielewska Toro K."/>
            <person name="Morin E."/>
            <person name="Lipzen A."/>
            <person name="Grigoriev I.V."/>
            <person name="Henrissat B."/>
            <person name="Martin F.M."/>
            <person name="Bonfante P."/>
        </authorList>
    </citation>
    <scope>NUCLEOTIDE SEQUENCE [LARGE SCALE GENOMIC DNA]</scope>
    <source>
        <strain evidence="1 2">BEG34</strain>
    </source>
</reference>
<evidence type="ECO:0000313" key="2">
    <source>
        <dbReference type="Proteomes" id="UP000439903"/>
    </source>
</evidence>
<dbReference type="OrthoDB" id="2375359at2759"/>
<sequence length="97" mass="10925">MVRKRDIIGDPIYSTEKSSIKKAKKVDGKKVSSTLKQLIEELLTDIPIVGRSLEKTSYTTDTRGVFLKLTNRIDSAESKNKDVSCDLITSYFYFGEA</sequence>
<protein>
    <submittedName>
        <fullName evidence="1">Uncharacterized protein</fullName>
    </submittedName>
</protein>
<evidence type="ECO:0000313" key="1">
    <source>
        <dbReference type="EMBL" id="KAF0551174.1"/>
    </source>
</evidence>
<gene>
    <name evidence="1" type="ORF">F8M41_023589</name>
</gene>
<proteinExistence type="predicted"/>
<accession>A0A8H4B0T1</accession>